<keyword evidence="2" id="KW-1185">Reference proteome</keyword>
<sequence>MIQIQTTPAERIGGYFRAVLGLLGEWAGPLDALFAAPAHRPSRRQVDAAVEPLAAALLDRADL</sequence>
<reference evidence="1 2" key="1">
    <citation type="submission" date="2020-04" db="EMBL/GenBank/DDBJ databases">
        <authorList>
            <person name="Liu S."/>
        </authorList>
    </citation>
    <scope>NUCLEOTIDE SEQUENCE [LARGE SCALE GENOMIC DNA]</scope>
    <source>
        <strain evidence="1 2">CGMCC 1.15091</strain>
    </source>
</reference>
<gene>
    <name evidence="1" type="ORF">HER39_09960</name>
</gene>
<feature type="non-terminal residue" evidence="1">
    <location>
        <position position="63"/>
    </location>
</feature>
<dbReference type="Proteomes" id="UP000523795">
    <property type="component" value="Unassembled WGS sequence"/>
</dbReference>
<evidence type="ECO:0000313" key="1">
    <source>
        <dbReference type="EMBL" id="NKX50885.1"/>
    </source>
</evidence>
<accession>A0ABX1JRY0</accession>
<protein>
    <submittedName>
        <fullName evidence="1">Uncharacterized protein</fullName>
    </submittedName>
</protein>
<evidence type="ECO:0000313" key="2">
    <source>
        <dbReference type="Proteomes" id="UP000523795"/>
    </source>
</evidence>
<proteinExistence type="predicted"/>
<organism evidence="1 2">
    <name type="scientific">Arthrobacter deserti</name>
    <dbReference type="NCBI Taxonomy" id="1742687"/>
    <lineage>
        <taxon>Bacteria</taxon>
        <taxon>Bacillati</taxon>
        <taxon>Actinomycetota</taxon>
        <taxon>Actinomycetes</taxon>
        <taxon>Micrococcales</taxon>
        <taxon>Micrococcaceae</taxon>
        <taxon>Arthrobacter</taxon>
    </lineage>
</organism>
<comment type="caution">
    <text evidence="1">The sequence shown here is derived from an EMBL/GenBank/DDBJ whole genome shotgun (WGS) entry which is preliminary data.</text>
</comment>
<dbReference type="EMBL" id="JAAZSR010000140">
    <property type="protein sequence ID" value="NKX50885.1"/>
    <property type="molecule type" value="Genomic_DNA"/>
</dbReference>
<name>A0ABX1JRY0_9MICC</name>